<evidence type="ECO:0000313" key="2">
    <source>
        <dbReference type="Proteomes" id="UP000838756"/>
    </source>
</evidence>
<keyword evidence="2" id="KW-1185">Reference proteome</keyword>
<evidence type="ECO:0000313" key="1">
    <source>
        <dbReference type="EMBL" id="CAH2216570.1"/>
    </source>
</evidence>
<gene>
    <name evidence="1" type="primary">jg21979</name>
    <name evidence="1" type="ORF">PAEG_LOCUS4560</name>
</gene>
<accession>A0A8S4QPD1</accession>
<name>A0A8S4QPD1_9NEOP</name>
<feature type="non-terminal residue" evidence="1">
    <location>
        <position position="1"/>
    </location>
</feature>
<organism evidence="1 2">
    <name type="scientific">Pararge aegeria aegeria</name>
    <dbReference type="NCBI Taxonomy" id="348720"/>
    <lineage>
        <taxon>Eukaryota</taxon>
        <taxon>Metazoa</taxon>
        <taxon>Ecdysozoa</taxon>
        <taxon>Arthropoda</taxon>
        <taxon>Hexapoda</taxon>
        <taxon>Insecta</taxon>
        <taxon>Pterygota</taxon>
        <taxon>Neoptera</taxon>
        <taxon>Endopterygota</taxon>
        <taxon>Lepidoptera</taxon>
        <taxon>Glossata</taxon>
        <taxon>Ditrysia</taxon>
        <taxon>Papilionoidea</taxon>
        <taxon>Nymphalidae</taxon>
        <taxon>Satyrinae</taxon>
        <taxon>Satyrini</taxon>
        <taxon>Parargina</taxon>
        <taxon>Pararge</taxon>
    </lineage>
</organism>
<sequence>PVVQLAPVLERDQVLLAPVARAVHVAHPVGYTAPVVQLAPVLERDQVLLAPVARAVHVAHPVGAVGVVGVDHVRPLAVAIVQLYKRYVRNLQEGFYLV</sequence>
<comment type="caution">
    <text evidence="1">The sequence shown here is derived from an EMBL/GenBank/DDBJ whole genome shotgun (WGS) entry which is preliminary data.</text>
</comment>
<proteinExistence type="predicted"/>
<dbReference type="EMBL" id="CAKXAJ010015862">
    <property type="protein sequence ID" value="CAH2216570.1"/>
    <property type="molecule type" value="Genomic_DNA"/>
</dbReference>
<dbReference type="AlphaFoldDB" id="A0A8S4QPD1"/>
<dbReference type="Proteomes" id="UP000838756">
    <property type="component" value="Unassembled WGS sequence"/>
</dbReference>
<reference evidence="1" key="1">
    <citation type="submission" date="2022-03" db="EMBL/GenBank/DDBJ databases">
        <authorList>
            <person name="Lindestad O."/>
        </authorList>
    </citation>
    <scope>NUCLEOTIDE SEQUENCE</scope>
</reference>
<protein>
    <submittedName>
        <fullName evidence="1">Jg21979 protein</fullName>
    </submittedName>
</protein>